<name>A0AAV9QTP3_9TELE</name>
<reference evidence="1 2" key="1">
    <citation type="submission" date="2021-06" db="EMBL/GenBank/DDBJ databases">
        <authorList>
            <person name="Palmer J.M."/>
        </authorList>
    </citation>
    <scope>NUCLEOTIDE SEQUENCE [LARGE SCALE GENOMIC DNA]</scope>
    <source>
        <strain evidence="1 2">MEX-2019</strain>
        <tissue evidence="1">Muscle</tissue>
    </source>
</reference>
<dbReference type="AlphaFoldDB" id="A0AAV9QTP3"/>
<organism evidence="1 2">
    <name type="scientific">Crenichthys baileyi</name>
    <name type="common">White River springfish</name>
    <dbReference type="NCBI Taxonomy" id="28760"/>
    <lineage>
        <taxon>Eukaryota</taxon>
        <taxon>Metazoa</taxon>
        <taxon>Chordata</taxon>
        <taxon>Craniata</taxon>
        <taxon>Vertebrata</taxon>
        <taxon>Euteleostomi</taxon>
        <taxon>Actinopterygii</taxon>
        <taxon>Neopterygii</taxon>
        <taxon>Teleostei</taxon>
        <taxon>Neoteleostei</taxon>
        <taxon>Acanthomorphata</taxon>
        <taxon>Ovalentaria</taxon>
        <taxon>Atherinomorphae</taxon>
        <taxon>Cyprinodontiformes</taxon>
        <taxon>Goodeidae</taxon>
        <taxon>Crenichthys</taxon>
    </lineage>
</organism>
<evidence type="ECO:0000313" key="2">
    <source>
        <dbReference type="Proteomes" id="UP001311232"/>
    </source>
</evidence>
<gene>
    <name evidence="1" type="ORF">CRENBAI_016742</name>
</gene>
<dbReference type="Proteomes" id="UP001311232">
    <property type="component" value="Unassembled WGS sequence"/>
</dbReference>
<comment type="caution">
    <text evidence="1">The sequence shown here is derived from an EMBL/GenBank/DDBJ whole genome shotgun (WGS) entry which is preliminary data.</text>
</comment>
<keyword evidence="2" id="KW-1185">Reference proteome</keyword>
<feature type="non-terminal residue" evidence="1">
    <location>
        <position position="1"/>
    </location>
</feature>
<dbReference type="EMBL" id="JAHHUM010002918">
    <property type="protein sequence ID" value="KAK5599707.1"/>
    <property type="molecule type" value="Genomic_DNA"/>
</dbReference>
<evidence type="ECO:0000313" key="1">
    <source>
        <dbReference type="EMBL" id="KAK5599707.1"/>
    </source>
</evidence>
<accession>A0AAV9QTP3</accession>
<sequence length="69" mass="8016">LQWEMPWQQAVSIDLKIAGRSRDLTPRGPFPGKVSKESKERVVLISTVLLNRKKKPKERLEGNHLLIIW</sequence>
<protein>
    <submittedName>
        <fullName evidence="1">Uncharacterized protein</fullName>
    </submittedName>
</protein>
<proteinExistence type="predicted"/>